<dbReference type="InterPro" id="IPR013087">
    <property type="entry name" value="Znf_C2H2_type"/>
</dbReference>
<feature type="domain" description="C2H2-type" evidence="4">
    <location>
        <begin position="266"/>
        <end position="297"/>
    </location>
</feature>
<accession>A0A1C7NFP1</accession>
<keyword evidence="1" id="KW-0479">Metal-binding</keyword>
<feature type="coiled-coil region" evidence="2">
    <location>
        <begin position="301"/>
        <end position="335"/>
    </location>
</feature>
<dbReference type="OrthoDB" id="1939603at2759"/>
<keyword evidence="6" id="KW-1185">Reference proteome</keyword>
<comment type="caution">
    <text evidence="5">The sequence shown here is derived from an EMBL/GenBank/DDBJ whole genome shotgun (WGS) entry which is preliminary data.</text>
</comment>
<evidence type="ECO:0000256" key="1">
    <source>
        <dbReference type="PROSITE-ProRule" id="PRU00042"/>
    </source>
</evidence>
<feature type="region of interest" description="Disordered" evidence="3">
    <location>
        <begin position="135"/>
        <end position="155"/>
    </location>
</feature>
<dbReference type="EMBL" id="LUGH01000186">
    <property type="protein sequence ID" value="OBZ87951.1"/>
    <property type="molecule type" value="Genomic_DNA"/>
</dbReference>
<name>A0A1C7NFP1_9FUNG</name>
<dbReference type="STRING" id="101091.A0A1C7NFP1"/>
<keyword evidence="2" id="KW-0175">Coiled coil</keyword>
<evidence type="ECO:0000313" key="6">
    <source>
        <dbReference type="Proteomes" id="UP000093000"/>
    </source>
</evidence>
<sequence length="362" mass="40219">MAQPTTATSTHAFPLSEPQTLLERRQQSAPYLQQLELPSLPPLSHLLTEKNGSKEGEMTKAATEAALAAATAVTASMITTTAQPLIQHDTHPVSFLPQTSITSAPTNLLYSYTNNRQNDSITAVDDTVALFPSSNLPINPPNPSLTSTRSSNPNPLDPSLMVNHSGFMEQHTLFNPVIAAGLTEPQQLIANPSHLNSPPMTALNTSENAMMNGFSTTGMGMTPSFIRRQSSVSSTSSDKAYSFVAIPGTNQRKRPRRRYDEIERLYHCNWPGCTKAYGTLNHLNAHVSMQQHGPKRHPAEFKEMRKEWRRLKKEREAAKKQAEAVYQEQQLLQQQMQPFPFTQPTYMPNNMSSLVNTYSFPL</sequence>
<dbReference type="PROSITE" id="PS50157">
    <property type="entry name" value="ZINC_FINGER_C2H2_2"/>
    <property type="match status" value="1"/>
</dbReference>
<dbReference type="PANTHER" id="PTHR36167">
    <property type="entry name" value="C2H2 FINGER DOMAIN TRANSCRIPTION FACTOR (EUROFUNG)-RELATED"/>
    <property type="match status" value="1"/>
</dbReference>
<dbReference type="Gene3D" id="3.30.160.60">
    <property type="entry name" value="Classic Zinc Finger"/>
    <property type="match status" value="1"/>
</dbReference>
<organism evidence="5 6">
    <name type="scientific">Choanephora cucurbitarum</name>
    <dbReference type="NCBI Taxonomy" id="101091"/>
    <lineage>
        <taxon>Eukaryota</taxon>
        <taxon>Fungi</taxon>
        <taxon>Fungi incertae sedis</taxon>
        <taxon>Mucoromycota</taxon>
        <taxon>Mucoromycotina</taxon>
        <taxon>Mucoromycetes</taxon>
        <taxon>Mucorales</taxon>
        <taxon>Mucorineae</taxon>
        <taxon>Choanephoraceae</taxon>
        <taxon>Choanephoroideae</taxon>
        <taxon>Choanephora</taxon>
    </lineage>
</organism>
<dbReference type="GO" id="GO:0008270">
    <property type="term" value="F:zinc ion binding"/>
    <property type="evidence" value="ECO:0007669"/>
    <property type="project" value="UniProtKB-KW"/>
</dbReference>
<evidence type="ECO:0000313" key="5">
    <source>
        <dbReference type="EMBL" id="OBZ87951.1"/>
    </source>
</evidence>
<dbReference type="InParanoid" id="A0A1C7NFP1"/>
<protein>
    <recommendedName>
        <fullName evidence="4">C2H2-type domain-containing protein</fullName>
    </recommendedName>
</protein>
<dbReference type="InterPro" id="IPR039327">
    <property type="entry name" value="CON7-like"/>
</dbReference>
<dbReference type="Proteomes" id="UP000093000">
    <property type="component" value="Unassembled WGS sequence"/>
</dbReference>
<evidence type="ECO:0000259" key="4">
    <source>
        <dbReference type="PROSITE" id="PS50157"/>
    </source>
</evidence>
<dbReference type="GO" id="GO:0006355">
    <property type="term" value="P:regulation of DNA-templated transcription"/>
    <property type="evidence" value="ECO:0007669"/>
    <property type="project" value="InterPro"/>
</dbReference>
<keyword evidence="1" id="KW-0863">Zinc-finger</keyword>
<reference evidence="5 6" key="1">
    <citation type="submission" date="2016-03" db="EMBL/GenBank/DDBJ databases">
        <title>Choanephora cucurbitarum.</title>
        <authorList>
            <person name="Min B."/>
            <person name="Park H."/>
            <person name="Park J.-H."/>
            <person name="Shin H.-D."/>
            <person name="Choi I.-G."/>
        </authorList>
    </citation>
    <scope>NUCLEOTIDE SEQUENCE [LARGE SCALE GENOMIC DNA]</scope>
    <source>
        <strain evidence="5 6">KUS-F28377</strain>
    </source>
</reference>
<evidence type="ECO:0000256" key="3">
    <source>
        <dbReference type="SAM" id="MobiDB-lite"/>
    </source>
</evidence>
<proteinExistence type="predicted"/>
<evidence type="ECO:0000256" key="2">
    <source>
        <dbReference type="SAM" id="Coils"/>
    </source>
</evidence>
<gene>
    <name evidence="5" type="ORF">A0J61_04002</name>
</gene>
<dbReference type="PROSITE" id="PS00028">
    <property type="entry name" value="ZINC_FINGER_C2H2_1"/>
    <property type="match status" value="1"/>
</dbReference>
<keyword evidence="1" id="KW-0862">Zinc</keyword>
<dbReference type="PANTHER" id="PTHR36167:SF3">
    <property type="entry name" value="C2H2 FINGER DOMAIN TRANSCRIPTION FACTOR (EUROFUNG)-RELATED"/>
    <property type="match status" value="1"/>
</dbReference>
<dbReference type="AlphaFoldDB" id="A0A1C7NFP1"/>